<keyword evidence="1" id="KW-0175">Coiled coil</keyword>
<reference evidence="3" key="1">
    <citation type="submission" date="2022-08" db="UniProtKB">
        <authorList>
            <consortium name="EnsemblMetazoa"/>
        </authorList>
    </citation>
    <scope>IDENTIFICATION</scope>
    <source>
        <strain evidence="3">05x7-T-G4-1.051#20</strain>
    </source>
</reference>
<feature type="coiled-coil region" evidence="1">
    <location>
        <begin position="83"/>
        <end position="117"/>
    </location>
</feature>
<evidence type="ECO:0000256" key="2">
    <source>
        <dbReference type="SAM" id="Phobius"/>
    </source>
</evidence>
<organism evidence="3 4">
    <name type="scientific">Magallana gigas</name>
    <name type="common">Pacific oyster</name>
    <name type="synonym">Crassostrea gigas</name>
    <dbReference type="NCBI Taxonomy" id="29159"/>
    <lineage>
        <taxon>Eukaryota</taxon>
        <taxon>Metazoa</taxon>
        <taxon>Spiralia</taxon>
        <taxon>Lophotrochozoa</taxon>
        <taxon>Mollusca</taxon>
        <taxon>Bivalvia</taxon>
        <taxon>Autobranchia</taxon>
        <taxon>Pteriomorphia</taxon>
        <taxon>Ostreida</taxon>
        <taxon>Ostreoidea</taxon>
        <taxon>Ostreidae</taxon>
        <taxon>Magallana</taxon>
    </lineage>
</organism>
<dbReference type="AlphaFoldDB" id="A0A8W8KK11"/>
<evidence type="ECO:0000256" key="1">
    <source>
        <dbReference type="SAM" id="Coils"/>
    </source>
</evidence>
<keyword evidence="2" id="KW-0812">Transmembrane</keyword>
<protein>
    <submittedName>
        <fullName evidence="3">Uncharacterized protein</fullName>
    </submittedName>
</protein>
<dbReference type="Proteomes" id="UP000005408">
    <property type="component" value="Unassembled WGS sequence"/>
</dbReference>
<proteinExistence type="predicted"/>
<dbReference type="EnsemblMetazoa" id="G23810.1">
    <property type="protein sequence ID" value="G23810.1:cds"/>
    <property type="gene ID" value="G23810"/>
</dbReference>
<feature type="transmembrane region" description="Helical" evidence="2">
    <location>
        <begin position="36"/>
        <end position="55"/>
    </location>
</feature>
<keyword evidence="2" id="KW-1133">Transmembrane helix</keyword>
<sequence length="135" mass="15597">MHADKKQLEGKLVVIGSNHVIDGVTRRRMELTQSVFVLKLYAAVVAVLLVAEVHAQPQKFSTEIQQTGDESSTDLNLFKMALREAYNRELEFYEQQEAQIVKQLAALENDRNQIRERKRSHIRCLVNVIACYRKK</sequence>
<accession>A0A8W8KK11</accession>
<keyword evidence="4" id="KW-1185">Reference proteome</keyword>
<keyword evidence="2" id="KW-0472">Membrane</keyword>
<evidence type="ECO:0000313" key="3">
    <source>
        <dbReference type="EnsemblMetazoa" id="G23810.1:cds"/>
    </source>
</evidence>
<name>A0A8W8KK11_MAGGI</name>
<evidence type="ECO:0000313" key="4">
    <source>
        <dbReference type="Proteomes" id="UP000005408"/>
    </source>
</evidence>